<dbReference type="Pfam" id="PF01047">
    <property type="entry name" value="MarR"/>
    <property type="match status" value="1"/>
</dbReference>
<dbReference type="PANTHER" id="PTHR42756">
    <property type="entry name" value="TRANSCRIPTIONAL REGULATOR, MARR"/>
    <property type="match status" value="1"/>
</dbReference>
<dbReference type="PRINTS" id="PR00598">
    <property type="entry name" value="HTHMARR"/>
</dbReference>
<dbReference type="PANTHER" id="PTHR42756:SF1">
    <property type="entry name" value="TRANSCRIPTIONAL REPRESSOR OF EMRAB OPERON"/>
    <property type="match status" value="1"/>
</dbReference>
<evidence type="ECO:0000256" key="1">
    <source>
        <dbReference type="ARBA" id="ARBA00023015"/>
    </source>
</evidence>
<dbReference type="GO" id="GO:0003677">
    <property type="term" value="F:DNA binding"/>
    <property type="evidence" value="ECO:0007669"/>
    <property type="project" value="UniProtKB-KW"/>
</dbReference>
<keyword evidence="5" id="KW-1185">Reference proteome</keyword>
<accession>A0A378RXI8</accession>
<dbReference type="SMART" id="SM00347">
    <property type="entry name" value="HTH_MARR"/>
    <property type="match status" value="1"/>
</dbReference>
<evidence type="ECO:0000313" key="5">
    <source>
        <dbReference type="Proteomes" id="UP000255024"/>
    </source>
</evidence>
<dbReference type="PROSITE" id="PS01117">
    <property type="entry name" value="HTH_MARR_1"/>
    <property type="match status" value="1"/>
</dbReference>
<dbReference type="SUPFAM" id="SSF46785">
    <property type="entry name" value="Winged helix' DNA-binding domain"/>
    <property type="match status" value="1"/>
</dbReference>
<dbReference type="OrthoDB" id="1467380at2"/>
<dbReference type="Gene3D" id="1.10.10.10">
    <property type="entry name" value="Winged helix-like DNA-binding domain superfamily/Winged helix DNA-binding domain"/>
    <property type="match status" value="1"/>
</dbReference>
<organism evidence="4 5">
    <name type="scientific">Myroides odoratus</name>
    <name type="common">Flavobacterium odoratum</name>
    <dbReference type="NCBI Taxonomy" id="256"/>
    <lineage>
        <taxon>Bacteria</taxon>
        <taxon>Pseudomonadati</taxon>
        <taxon>Bacteroidota</taxon>
        <taxon>Flavobacteriia</taxon>
        <taxon>Flavobacteriales</taxon>
        <taxon>Flavobacteriaceae</taxon>
        <taxon>Myroides</taxon>
    </lineage>
</organism>
<dbReference type="EMBL" id="UGQL01000001">
    <property type="protein sequence ID" value="STZ27327.1"/>
    <property type="molecule type" value="Genomic_DNA"/>
</dbReference>
<gene>
    <name evidence="4" type="ORF">NCTC11179_00862</name>
</gene>
<dbReference type="GO" id="GO:0003700">
    <property type="term" value="F:DNA-binding transcription factor activity"/>
    <property type="evidence" value="ECO:0007669"/>
    <property type="project" value="InterPro"/>
</dbReference>
<dbReference type="PROSITE" id="PS50995">
    <property type="entry name" value="HTH_MARR_2"/>
    <property type="match status" value="1"/>
</dbReference>
<dbReference type="InterPro" id="IPR000835">
    <property type="entry name" value="HTH_MarR-typ"/>
</dbReference>
<evidence type="ECO:0000313" key="4">
    <source>
        <dbReference type="EMBL" id="STZ27327.1"/>
    </source>
</evidence>
<name>A0A378RXI8_MYROD</name>
<keyword evidence="2 4" id="KW-0238">DNA-binding</keyword>
<dbReference type="InterPro" id="IPR036390">
    <property type="entry name" value="WH_DNA-bd_sf"/>
</dbReference>
<evidence type="ECO:0000256" key="2">
    <source>
        <dbReference type="ARBA" id="ARBA00023125"/>
    </source>
</evidence>
<protein>
    <submittedName>
        <fullName evidence="4">DNA-binding transcriptional repressor MarR</fullName>
    </submittedName>
</protein>
<dbReference type="AlphaFoldDB" id="A0A378RXI8"/>
<proteinExistence type="predicted"/>
<dbReference type="Proteomes" id="UP000255024">
    <property type="component" value="Unassembled WGS sequence"/>
</dbReference>
<dbReference type="InterPro" id="IPR036388">
    <property type="entry name" value="WH-like_DNA-bd_sf"/>
</dbReference>
<evidence type="ECO:0000256" key="3">
    <source>
        <dbReference type="ARBA" id="ARBA00023163"/>
    </source>
</evidence>
<reference evidence="4 5" key="1">
    <citation type="submission" date="2018-06" db="EMBL/GenBank/DDBJ databases">
        <authorList>
            <consortium name="Pathogen Informatics"/>
            <person name="Doyle S."/>
        </authorList>
    </citation>
    <scope>NUCLEOTIDE SEQUENCE [LARGE SCALE GENOMIC DNA]</scope>
    <source>
        <strain evidence="4 5">NCTC11179</strain>
    </source>
</reference>
<dbReference type="InterPro" id="IPR023187">
    <property type="entry name" value="Tscrpt_reg_MarR-type_CS"/>
</dbReference>
<keyword evidence="1" id="KW-0805">Transcription regulation</keyword>
<sequence length="162" mass="18613">MRAYYFFLIFEFNQLEMKDKTIDYTLRATWQAVARMYNEEAAKYDATMSLAFALLSIDKNGTPSTLLGPNMGMEATSLTRTLKKMEEKGLITREKNPHDGRGVIIKLTPLGLEKRELSKEKVKRFNEAIRKHLTEEQIANFIAVTETVNQLIADKAIFDTKK</sequence>
<keyword evidence="3" id="KW-0804">Transcription</keyword>